<sequence length="699" mass="76341">MAKRQPKLVLAPAQGIPFNQLVLSQSNVRRVKNGVTINDLAADIERRGLLNGLNVRPELDAEGQETGKFEVPAGGRRFRALEILVKRKRLANDAIVPCVIKPADSQVSAEEDSYAENVFREALHPLDEFRGMKLLVDQGDDIETVAARFRVTPAVVRQRLKLASVSPALHEVYASDGMTLEQLMAFSVSEDHTRQEQVWELVQQHPNQSAWFIRSRLTEATVAATDPRVRFVGIDAYVEAGGCVLRDLFEEDRGGWLQDAALLDRLVLEKLGAAAERIRGEGWKWVETAIDLPYGFNHVMRQIEPIHTPPTEAELAEVATLQAEADALEAQWSGEDAIPDEVDSRVTELDERIGALAGGSWAYDPAEMAIAGVFVSFDRIGSFEIEAGWVRAEDKLAIESEPAANEGERPDDADEEPAAPAGGDEAPSQSEEEDDGLKPLPDRLVSELTAERTLALQEALACNPKVAFAAVLHNFVLACFYHGRAESCLTVNLSRVSFGVQSAGMRHSATATAIEARHERWNERLPESDRDLWDALQKLDGDEQAELFAHCAAYSVNALFEVAPRYDNGRISAHTVERRLAHSHVLARAVGLDMVAAGWKPTAENFFGKVTKASILEAVTEAKGSEVAGRIDHLKKPEMAQEAEQLMADASWLPEPLRTPELPAQAELPGVVAEAATVTEAPSGPDASGEDEPLAIAAE</sequence>
<protein>
    <submittedName>
        <fullName evidence="3">ParB/RepB/Spo0J family partition protein</fullName>
    </submittedName>
</protein>
<dbReference type="OrthoDB" id="9813122at2"/>
<dbReference type="GO" id="GO:0007059">
    <property type="term" value="P:chromosome segregation"/>
    <property type="evidence" value="ECO:0007669"/>
    <property type="project" value="TreeGrafter"/>
</dbReference>
<proteinExistence type="predicted"/>
<dbReference type="InterPro" id="IPR036086">
    <property type="entry name" value="ParB/Sulfiredoxin_sf"/>
</dbReference>
<dbReference type="InterPro" id="IPR050336">
    <property type="entry name" value="Chromosome_partition/occlusion"/>
</dbReference>
<dbReference type="Proteomes" id="UP000318055">
    <property type="component" value="Chromosome"/>
</dbReference>
<accession>A0A518RHV6</accession>
<evidence type="ECO:0000313" key="4">
    <source>
        <dbReference type="Proteomes" id="UP000318055"/>
    </source>
</evidence>
<dbReference type="FunFam" id="3.90.1530.30:FF:000002">
    <property type="entry name" value="Chromosome partitioning protein ParB"/>
    <property type="match status" value="1"/>
</dbReference>
<dbReference type="InterPro" id="IPR003115">
    <property type="entry name" value="ParB_N"/>
</dbReference>
<dbReference type="RefSeq" id="WP_145848138.1">
    <property type="nucleotide sequence ID" value="NZ_CP042239.1"/>
</dbReference>
<feature type="region of interest" description="Disordered" evidence="1">
    <location>
        <begin position="678"/>
        <end position="699"/>
    </location>
</feature>
<name>A0A518RHV6_9SPHN</name>
<gene>
    <name evidence="3" type="ORF">FPZ54_13905</name>
</gene>
<dbReference type="CDD" id="cd16406">
    <property type="entry name" value="ParB_N_like"/>
    <property type="match status" value="1"/>
</dbReference>
<dbReference type="PANTHER" id="PTHR33375:SF7">
    <property type="entry name" value="CHROMOSOME 2-PARTITIONING PROTEIN PARB-RELATED"/>
    <property type="match status" value="1"/>
</dbReference>
<dbReference type="GO" id="GO:0005694">
    <property type="term" value="C:chromosome"/>
    <property type="evidence" value="ECO:0007669"/>
    <property type="project" value="TreeGrafter"/>
</dbReference>
<dbReference type="SMART" id="SM00470">
    <property type="entry name" value="ParB"/>
    <property type="match status" value="1"/>
</dbReference>
<evidence type="ECO:0000313" key="3">
    <source>
        <dbReference type="EMBL" id="QDX26989.1"/>
    </source>
</evidence>
<dbReference type="SUPFAM" id="SSF109709">
    <property type="entry name" value="KorB DNA-binding domain-like"/>
    <property type="match status" value="1"/>
</dbReference>
<feature type="compositionally biased region" description="Low complexity" evidence="1">
    <location>
        <begin position="418"/>
        <end position="427"/>
    </location>
</feature>
<dbReference type="Gene3D" id="1.10.10.2830">
    <property type="match status" value="1"/>
</dbReference>
<feature type="region of interest" description="Disordered" evidence="1">
    <location>
        <begin position="400"/>
        <end position="440"/>
    </location>
</feature>
<evidence type="ECO:0000256" key="1">
    <source>
        <dbReference type="SAM" id="MobiDB-lite"/>
    </source>
</evidence>
<dbReference type="Gene3D" id="3.90.1530.30">
    <property type="match status" value="1"/>
</dbReference>
<dbReference type="PANTHER" id="PTHR33375">
    <property type="entry name" value="CHROMOSOME-PARTITIONING PROTEIN PARB-RELATED"/>
    <property type="match status" value="1"/>
</dbReference>
<organism evidence="3 4">
    <name type="scientific">Sphingomonas suaedae</name>
    <dbReference type="NCBI Taxonomy" id="2599297"/>
    <lineage>
        <taxon>Bacteria</taxon>
        <taxon>Pseudomonadati</taxon>
        <taxon>Pseudomonadota</taxon>
        <taxon>Alphaproteobacteria</taxon>
        <taxon>Sphingomonadales</taxon>
        <taxon>Sphingomonadaceae</taxon>
        <taxon>Sphingomonas</taxon>
    </lineage>
</organism>
<reference evidence="3 4" key="1">
    <citation type="submission" date="2019-07" db="EMBL/GenBank/DDBJ databases">
        <title>Sphingomonas alkalisoli sp. nov., isolated from rhizosphere soil of Suaedae salsa.</title>
        <authorList>
            <person name="Zhang H."/>
            <person name="Xu L."/>
            <person name="Zhang J.-X."/>
            <person name="Sun J.-Q."/>
        </authorList>
    </citation>
    <scope>NUCLEOTIDE SEQUENCE [LARGE SCALE GENOMIC DNA]</scope>
    <source>
        <strain evidence="3 4">XS-10</strain>
    </source>
</reference>
<dbReference type="Pfam" id="PF02195">
    <property type="entry name" value="ParB_N"/>
    <property type="match status" value="1"/>
</dbReference>
<dbReference type="SUPFAM" id="SSF110849">
    <property type="entry name" value="ParB/Sulfiredoxin"/>
    <property type="match status" value="1"/>
</dbReference>
<evidence type="ECO:0000259" key="2">
    <source>
        <dbReference type="SMART" id="SM00470"/>
    </source>
</evidence>
<dbReference type="AlphaFoldDB" id="A0A518RHV6"/>
<keyword evidence="4" id="KW-1185">Reference proteome</keyword>
<dbReference type="KEGG" id="ssua:FPZ54_13905"/>
<dbReference type="EMBL" id="CP042239">
    <property type="protein sequence ID" value="QDX26989.1"/>
    <property type="molecule type" value="Genomic_DNA"/>
</dbReference>
<feature type="domain" description="ParB-like N-terminal" evidence="2">
    <location>
        <begin position="14"/>
        <end position="118"/>
    </location>
</feature>